<evidence type="ECO:0000256" key="10">
    <source>
        <dbReference type="ARBA" id="ARBA00068472"/>
    </source>
</evidence>
<organism evidence="12 13">
    <name type="scientific">Zootermopsis nevadensis</name>
    <name type="common">Dampwood termite</name>
    <dbReference type="NCBI Taxonomy" id="136037"/>
    <lineage>
        <taxon>Eukaryota</taxon>
        <taxon>Metazoa</taxon>
        <taxon>Ecdysozoa</taxon>
        <taxon>Arthropoda</taxon>
        <taxon>Hexapoda</taxon>
        <taxon>Insecta</taxon>
        <taxon>Pterygota</taxon>
        <taxon>Neoptera</taxon>
        <taxon>Polyneoptera</taxon>
        <taxon>Dictyoptera</taxon>
        <taxon>Blattodea</taxon>
        <taxon>Blattoidea</taxon>
        <taxon>Termitoidae</taxon>
        <taxon>Termopsidae</taxon>
        <taxon>Zootermopsis</taxon>
    </lineage>
</organism>
<dbReference type="GO" id="GO:0000172">
    <property type="term" value="C:ribonuclease MRP complex"/>
    <property type="evidence" value="ECO:0007669"/>
    <property type="project" value="InterPro"/>
</dbReference>
<dbReference type="GO" id="GO:0006364">
    <property type="term" value="P:rRNA processing"/>
    <property type="evidence" value="ECO:0007669"/>
    <property type="project" value="UniProtKB-KW"/>
</dbReference>
<gene>
    <name evidence="12" type="ORF">L798_02096</name>
</gene>
<comment type="similarity">
    <text evidence="3">Belongs to the histone-like Alba family.</text>
</comment>
<dbReference type="OMA" id="LHCMGYS"/>
<dbReference type="STRING" id="136037.A0A067REH4"/>
<evidence type="ECO:0000256" key="11">
    <source>
        <dbReference type="SAM" id="MobiDB-lite"/>
    </source>
</evidence>
<dbReference type="PANTHER" id="PTHR15314">
    <property type="entry name" value="RIBONUCLEASE P PROTEIN SUBUNIT P20"/>
    <property type="match status" value="1"/>
</dbReference>
<comment type="subcellular location">
    <subcellularLocation>
        <location evidence="1">Cytoplasmic granule</location>
    </subcellularLocation>
    <subcellularLocation>
        <location evidence="2">Nucleus</location>
        <location evidence="2">Nucleolus</location>
    </subcellularLocation>
</comment>
<keyword evidence="6" id="KW-0819">tRNA processing</keyword>
<comment type="subunit">
    <text evidence="9">Component of nuclear RNase P and RNase MRP complexes. RNase P consists of a catalytic RNA moiety and 10 different protein chains; POP1, POP4, POP5, POP7, RPP14, RPP21, RPP25, RPP30, RPP38 and RPP40. Within the RNase P complex, POP1, POP7 and RPP25 form the 'finger' subcomplex, POP5, RPP14, RPP40 and homodimeric RPP30 form the 'palm' subcomplex, and RPP21, POP4 and RPP38 form the 'wrist' subcomplex. All subunits of the RNase P complex interact with the catalytic RNA. Several subunits of RNase P are also part of the RNase MRP complex. RNase MRP consists of a catalytic RNA moiety and about 8 protein subunits; POP1, POP7, RPP25, RPP30, RPP38, RPP40 and possibly also POP4 and POP5. Interacts with SMN1. POP7 forms a heterodimer with RPP25 that binds to the P3 stem loop of the catalytic RNA.</text>
</comment>
<feature type="compositionally biased region" description="Basic and acidic residues" evidence="11">
    <location>
        <begin position="7"/>
        <end position="28"/>
    </location>
</feature>
<proteinExistence type="inferred from homology"/>
<comment type="function">
    <text evidence="8">Component of ribonuclease P, a ribonucleoprotein complex that generates mature tRNA molecules by cleaving their 5'-ends. Also a component of the MRP ribonuclease complex, which cleaves pre-rRNA sequences.</text>
</comment>
<dbReference type="InterPro" id="IPR014612">
    <property type="entry name" value="Pop7/Rpp20"/>
</dbReference>
<dbReference type="GO" id="GO:0005655">
    <property type="term" value="C:nucleolar ribonuclease P complex"/>
    <property type="evidence" value="ECO:0007669"/>
    <property type="project" value="InterPro"/>
</dbReference>
<keyword evidence="13" id="KW-1185">Reference proteome</keyword>
<dbReference type="FunFam" id="3.30.110.20:FF:000002">
    <property type="entry name" value="Ribonuclease P protein subunit p20"/>
    <property type="match status" value="1"/>
</dbReference>
<evidence type="ECO:0000256" key="1">
    <source>
        <dbReference type="ARBA" id="ARBA00004463"/>
    </source>
</evidence>
<evidence type="ECO:0000313" key="13">
    <source>
        <dbReference type="Proteomes" id="UP000027135"/>
    </source>
</evidence>
<keyword evidence="5" id="KW-0698">rRNA processing</keyword>
<evidence type="ECO:0000256" key="5">
    <source>
        <dbReference type="ARBA" id="ARBA00022552"/>
    </source>
</evidence>
<dbReference type="FunCoup" id="A0A067REH4">
    <property type="interactions" value="808"/>
</dbReference>
<evidence type="ECO:0000256" key="3">
    <source>
        <dbReference type="ARBA" id="ARBA00008018"/>
    </source>
</evidence>
<evidence type="ECO:0000256" key="8">
    <source>
        <dbReference type="ARBA" id="ARBA00053284"/>
    </source>
</evidence>
<dbReference type="Gene3D" id="3.30.110.20">
    <property type="entry name" value="Alba-like domain"/>
    <property type="match status" value="1"/>
</dbReference>
<dbReference type="GO" id="GO:0003676">
    <property type="term" value="F:nucleic acid binding"/>
    <property type="evidence" value="ECO:0007669"/>
    <property type="project" value="InterPro"/>
</dbReference>
<accession>A0A067REH4</accession>
<evidence type="ECO:0000256" key="4">
    <source>
        <dbReference type="ARBA" id="ARBA00022490"/>
    </source>
</evidence>
<sequence>MANSESRGGHPKGDNQLKKPQRYKSDSEHVIRKRLPPRLPRRNNDIYITNKSNYQSQLVRCEKLLNDGESDIVIHGLGAAIPQAVNLALQLKTKHLGTVEVAVNTSTVDIVDDLEPIHDEGEYGTQTRQNSSVHIRVYRTALRGAQR</sequence>
<protein>
    <recommendedName>
        <fullName evidence="10">Ribonuclease P protein subunit p20</fullName>
    </recommendedName>
</protein>
<dbReference type="SUPFAM" id="SSF82704">
    <property type="entry name" value="AlbA-like"/>
    <property type="match status" value="1"/>
</dbReference>
<name>A0A067REH4_ZOONE</name>
<dbReference type="PANTHER" id="PTHR15314:SF1">
    <property type="entry name" value="RIBONUCLEASE P PROTEIN SUBUNIT P20"/>
    <property type="match status" value="1"/>
</dbReference>
<evidence type="ECO:0000256" key="6">
    <source>
        <dbReference type="ARBA" id="ARBA00022694"/>
    </source>
</evidence>
<dbReference type="eggNOG" id="KOG3631">
    <property type="taxonomic scope" value="Eukaryota"/>
</dbReference>
<evidence type="ECO:0000256" key="2">
    <source>
        <dbReference type="ARBA" id="ARBA00004604"/>
    </source>
</evidence>
<evidence type="ECO:0000313" key="12">
    <source>
        <dbReference type="EMBL" id="KDR22132.1"/>
    </source>
</evidence>
<dbReference type="Proteomes" id="UP000027135">
    <property type="component" value="Unassembled WGS sequence"/>
</dbReference>
<dbReference type="AlphaFoldDB" id="A0A067REH4"/>
<dbReference type="OrthoDB" id="416729at2759"/>
<dbReference type="EMBL" id="KK852521">
    <property type="protein sequence ID" value="KDR22132.1"/>
    <property type="molecule type" value="Genomic_DNA"/>
</dbReference>
<keyword evidence="4" id="KW-0963">Cytoplasm</keyword>
<evidence type="ECO:0000256" key="9">
    <source>
        <dbReference type="ARBA" id="ARBA00064615"/>
    </source>
</evidence>
<dbReference type="GO" id="GO:0001682">
    <property type="term" value="P:tRNA 5'-leader removal"/>
    <property type="evidence" value="ECO:0007669"/>
    <property type="project" value="InterPro"/>
</dbReference>
<reference evidence="12 13" key="1">
    <citation type="journal article" date="2014" name="Nat. Commun.">
        <title>Molecular traces of alternative social organization in a termite genome.</title>
        <authorList>
            <person name="Terrapon N."/>
            <person name="Li C."/>
            <person name="Robertson H.M."/>
            <person name="Ji L."/>
            <person name="Meng X."/>
            <person name="Booth W."/>
            <person name="Chen Z."/>
            <person name="Childers C.P."/>
            <person name="Glastad K.M."/>
            <person name="Gokhale K."/>
            <person name="Gowin J."/>
            <person name="Gronenberg W."/>
            <person name="Hermansen R.A."/>
            <person name="Hu H."/>
            <person name="Hunt B.G."/>
            <person name="Huylmans A.K."/>
            <person name="Khalil S.M."/>
            <person name="Mitchell R.D."/>
            <person name="Munoz-Torres M.C."/>
            <person name="Mustard J.A."/>
            <person name="Pan H."/>
            <person name="Reese J.T."/>
            <person name="Scharf M.E."/>
            <person name="Sun F."/>
            <person name="Vogel H."/>
            <person name="Xiao J."/>
            <person name="Yang W."/>
            <person name="Yang Z."/>
            <person name="Yang Z."/>
            <person name="Zhou J."/>
            <person name="Zhu J."/>
            <person name="Brent C.S."/>
            <person name="Elsik C.G."/>
            <person name="Goodisman M.A."/>
            <person name="Liberles D.A."/>
            <person name="Roe R.M."/>
            <person name="Vargo E.L."/>
            <person name="Vilcinskas A."/>
            <person name="Wang J."/>
            <person name="Bornberg-Bauer E."/>
            <person name="Korb J."/>
            <person name="Zhang G."/>
            <person name="Liebig J."/>
        </authorList>
    </citation>
    <scope>NUCLEOTIDE SEQUENCE [LARGE SCALE GENOMIC DNA]</scope>
    <source>
        <tissue evidence="12">Whole organism</tissue>
    </source>
</reference>
<dbReference type="InParanoid" id="A0A067REH4"/>
<feature type="region of interest" description="Disordered" evidence="11">
    <location>
        <begin position="1"/>
        <end position="28"/>
    </location>
</feature>
<dbReference type="Pfam" id="PF12328">
    <property type="entry name" value="Rpp20"/>
    <property type="match status" value="1"/>
</dbReference>
<dbReference type="InterPro" id="IPR036882">
    <property type="entry name" value="Alba-like_dom_sf"/>
</dbReference>
<keyword evidence="7" id="KW-0539">Nucleus</keyword>
<evidence type="ECO:0000256" key="7">
    <source>
        <dbReference type="ARBA" id="ARBA00023242"/>
    </source>
</evidence>